<name>M3B422_STRM1</name>
<dbReference type="STRING" id="1223523.H340_09665"/>
<keyword evidence="4" id="KW-0411">Iron-sulfur</keyword>
<dbReference type="SFLD" id="SFLDG01216">
    <property type="entry name" value="thioether_bond_formation_requi"/>
    <property type="match status" value="1"/>
</dbReference>
<dbReference type="InterPro" id="IPR007197">
    <property type="entry name" value="rSAM"/>
</dbReference>
<dbReference type="InterPro" id="IPR050377">
    <property type="entry name" value="Radical_SAM_PqqE_MftC-like"/>
</dbReference>
<dbReference type="Proteomes" id="UP000011740">
    <property type="component" value="Unassembled WGS sequence"/>
</dbReference>
<protein>
    <recommendedName>
        <fullName evidence="5">Radical SAM core domain-containing protein</fullName>
    </recommendedName>
</protein>
<evidence type="ECO:0000256" key="2">
    <source>
        <dbReference type="ARBA" id="ARBA00022723"/>
    </source>
</evidence>
<evidence type="ECO:0000256" key="1">
    <source>
        <dbReference type="ARBA" id="ARBA00022691"/>
    </source>
</evidence>
<evidence type="ECO:0000256" key="4">
    <source>
        <dbReference type="ARBA" id="ARBA00023014"/>
    </source>
</evidence>
<keyword evidence="1" id="KW-0949">S-adenosyl-L-methionine</keyword>
<comment type="caution">
    <text evidence="6">The sequence shown here is derived from an EMBL/GenBank/DDBJ whole genome shotgun (WGS) entry which is preliminary data.</text>
</comment>
<dbReference type="GO" id="GO:0046872">
    <property type="term" value="F:metal ion binding"/>
    <property type="evidence" value="ECO:0007669"/>
    <property type="project" value="UniProtKB-KW"/>
</dbReference>
<feature type="domain" description="Radical SAM core" evidence="5">
    <location>
        <begin position="10"/>
        <end position="222"/>
    </location>
</feature>
<evidence type="ECO:0000313" key="6">
    <source>
        <dbReference type="EMBL" id="EMF00738.1"/>
    </source>
</evidence>
<dbReference type="SUPFAM" id="SSF102114">
    <property type="entry name" value="Radical SAM enzymes"/>
    <property type="match status" value="1"/>
</dbReference>
<dbReference type="AlphaFoldDB" id="M3B422"/>
<proteinExistence type="predicted"/>
<keyword evidence="2" id="KW-0479">Metal-binding</keyword>
<dbReference type="SFLD" id="SFLDG01067">
    <property type="entry name" value="SPASM/twitch_domain_containing"/>
    <property type="match status" value="1"/>
</dbReference>
<dbReference type="SFLD" id="SFLDS00029">
    <property type="entry name" value="Radical_SAM"/>
    <property type="match status" value="1"/>
</dbReference>
<dbReference type="CDD" id="cd21109">
    <property type="entry name" value="SPASM"/>
    <property type="match status" value="1"/>
</dbReference>
<dbReference type="PATRIC" id="fig|1223523.3.peg.1980"/>
<accession>M3B422</accession>
<evidence type="ECO:0000256" key="3">
    <source>
        <dbReference type="ARBA" id="ARBA00023004"/>
    </source>
</evidence>
<dbReference type="InterPro" id="IPR013785">
    <property type="entry name" value="Aldolase_TIM"/>
</dbReference>
<dbReference type="GO" id="GO:0051536">
    <property type="term" value="F:iron-sulfur cluster binding"/>
    <property type="evidence" value="ECO:0007669"/>
    <property type="project" value="UniProtKB-KW"/>
</dbReference>
<keyword evidence="3" id="KW-0408">Iron</keyword>
<dbReference type="PANTHER" id="PTHR11228">
    <property type="entry name" value="RADICAL SAM DOMAIN PROTEIN"/>
    <property type="match status" value="1"/>
</dbReference>
<dbReference type="Gene3D" id="3.20.20.70">
    <property type="entry name" value="Aldolase class I"/>
    <property type="match status" value="1"/>
</dbReference>
<dbReference type="GO" id="GO:0003824">
    <property type="term" value="F:catalytic activity"/>
    <property type="evidence" value="ECO:0007669"/>
    <property type="project" value="InterPro"/>
</dbReference>
<dbReference type="EMBL" id="AORZ01000021">
    <property type="protein sequence ID" value="EMF00738.1"/>
    <property type="molecule type" value="Genomic_DNA"/>
</dbReference>
<dbReference type="PROSITE" id="PS51918">
    <property type="entry name" value="RADICAL_SAM"/>
    <property type="match status" value="1"/>
</dbReference>
<dbReference type="InterPro" id="IPR023885">
    <property type="entry name" value="4Fe4S-binding_SPASM_dom"/>
</dbReference>
<reference evidence="6 7" key="1">
    <citation type="journal article" date="2013" name="Genome Announc.">
        <title>Whole-Genome Shotgun Assembly and Analysis of the Genome of Streptomyces mobaraensis DSM 40847, a Strain for Industrial Production of Microbial Transglutaminase.</title>
        <authorList>
            <person name="Yang H."/>
            <person name="He T."/>
            <person name="Wu W."/>
            <person name="Zhu W."/>
            <person name="Lu B."/>
            <person name="Sun W."/>
        </authorList>
    </citation>
    <scope>NUCLEOTIDE SEQUENCE [LARGE SCALE GENOMIC DNA]</scope>
    <source>
        <strain evidence="6 7">DSM 40847</strain>
    </source>
</reference>
<evidence type="ECO:0000313" key="7">
    <source>
        <dbReference type="Proteomes" id="UP000011740"/>
    </source>
</evidence>
<dbReference type="InterPro" id="IPR058240">
    <property type="entry name" value="rSAM_sf"/>
</dbReference>
<dbReference type="SFLD" id="SFLDF00365">
    <property type="entry name" value="thuricin_CD_(TrnCD-like)"/>
    <property type="match status" value="1"/>
</dbReference>
<evidence type="ECO:0000259" key="5">
    <source>
        <dbReference type="PROSITE" id="PS51918"/>
    </source>
</evidence>
<dbReference type="PANTHER" id="PTHR11228:SF7">
    <property type="entry name" value="PQQA PEPTIDE CYCLASE"/>
    <property type="match status" value="1"/>
</dbReference>
<dbReference type="SFLD" id="SFLDG01386">
    <property type="entry name" value="main_SPASM_domain-containing"/>
    <property type="match status" value="1"/>
</dbReference>
<gene>
    <name evidence="6" type="ORF">H340_09665</name>
</gene>
<dbReference type="eggNOG" id="COG0535">
    <property type="taxonomic scope" value="Bacteria"/>
</dbReference>
<organism evidence="6 7">
    <name type="scientific">Streptomyces mobaraensis (strain ATCC 29032 / DSM 40847 / JCM 4168 / NBRC 13819 / NCIMB 11159 / IPCR 16-22)</name>
    <dbReference type="NCBI Taxonomy" id="1223523"/>
    <lineage>
        <taxon>Bacteria</taxon>
        <taxon>Bacillati</taxon>
        <taxon>Actinomycetota</taxon>
        <taxon>Actinomycetes</taxon>
        <taxon>Kitasatosporales</taxon>
        <taxon>Streptomycetaceae</taxon>
        <taxon>Streptomyces</taxon>
    </lineage>
</organism>
<dbReference type="Pfam" id="PF04055">
    <property type="entry name" value="Radical_SAM"/>
    <property type="match status" value="1"/>
</dbReference>
<dbReference type="Pfam" id="PF13186">
    <property type="entry name" value="SPASM"/>
    <property type="match status" value="1"/>
</dbReference>
<dbReference type="CDD" id="cd01335">
    <property type="entry name" value="Radical_SAM"/>
    <property type="match status" value="1"/>
</dbReference>
<sequence length="304" mass="33041">MTTEALAIEQTNVEFLWLDLTRKCQLSCLHCYNASGPDGSHGDMSREDWLGVLDQASAGGVRDVQFIGGEPSMHPHFAELVDHALTIGLAVEVYSNLVHVSPVHWRLFQRERLSLATSYYSRKAPDHDKVTGRPSHARTRANIVKALALGIPIRVGIVGIDSEAIEEAKADLRSIGVSRIGADRIREFGRACGEQEPDAANLCGGCGDGRAVVDPSGTVAPCVFSTWMGVGNVHDAPLTSILNSPELSEAVSSLREVWGWGNKDKDKDNQECRPDCVPKNPCDPRCEPNSACRLGTPTTCRPRF</sequence>